<organism evidence="2 3">
    <name type="scientific">Rhodospira trueperi</name>
    <dbReference type="NCBI Taxonomy" id="69960"/>
    <lineage>
        <taxon>Bacteria</taxon>
        <taxon>Pseudomonadati</taxon>
        <taxon>Pseudomonadota</taxon>
        <taxon>Alphaproteobacteria</taxon>
        <taxon>Rhodospirillales</taxon>
        <taxon>Rhodospirillaceae</taxon>
        <taxon>Rhodospira</taxon>
    </lineage>
</organism>
<dbReference type="EMBL" id="FNAP01000013">
    <property type="protein sequence ID" value="SDE82736.1"/>
    <property type="molecule type" value="Genomic_DNA"/>
</dbReference>
<dbReference type="AlphaFoldDB" id="A0A1G7G3K1"/>
<dbReference type="STRING" id="69960.SAMN05421720_11368"/>
<sequence>MIDGMAATEVAGGVLGLLGSIVLAIPALMDLNNRRFWDQLHRLNAIKGASNDDVEALRRLLLDDLLGGHRLHARCTVGGGALLAVAFLCLAAAGTARLIAG</sequence>
<feature type="transmembrane region" description="Helical" evidence="1">
    <location>
        <begin position="80"/>
        <end position="100"/>
    </location>
</feature>
<keyword evidence="3" id="KW-1185">Reference proteome</keyword>
<evidence type="ECO:0000256" key="1">
    <source>
        <dbReference type="SAM" id="Phobius"/>
    </source>
</evidence>
<protein>
    <submittedName>
        <fullName evidence="2">Uncharacterized protein</fullName>
    </submittedName>
</protein>
<keyword evidence="1" id="KW-1133">Transmembrane helix</keyword>
<dbReference type="Proteomes" id="UP000199412">
    <property type="component" value="Unassembled WGS sequence"/>
</dbReference>
<evidence type="ECO:0000313" key="2">
    <source>
        <dbReference type="EMBL" id="SDE82736.1"/>
    </source>
</evidence>
<feature type="transmembrane region" description="Helical" evidence="1">
    <location>
        <begin position="6"/>
        <end position="29"/>
    </location>
</feature>
<reference evidence="2 3" key="1">
    <citation type="submission" date="2016-10" db="EMBL/GenBank/DDBJ databases">
        <authorList>
            <person name="de Groot N.N."/>
        </authorList>
    </citation>
    <scope>NUCLEOTIDE SEQUENCE [LARGE SCALE GENOMIC DNA]</scope>
    <source>
        <strain evidence="2 3">ATCC 700224</strain>
    </source>
</reference>
<proteinExistence type="predicted"/>
<evidence type="ECO:0000313" key="3">
    <source>
        <dbReference type="Proteomes" id="UP000199412"/>
    </source>
</evidence>
<name>A0A1G7G3K1_9PROT</name>
<gene>
    <name evidence="2" type="ORF">SAMN05421720_11368</name>
</gene>
<accession>A0A1G7G3K1</accession>
<keyword evidence="1" id="KW-0812">Transmembrane</keyword>
<keyword evidence="1" id="KW-0472">Membrane</keyword>